<proteinExistence type="inferred from homology"/>
<feature type="domain" description="HD" evidence="9">
    <location>
        <begin position="345"/>
        <end position="437"/>
    </location>
</feature>
<dbReference type="Pfam" id="PF12072">
    <property type="entry name" value="RNase_Y_N"/>
    <property type="match status" value="1"/>
</dbReference>
<evidence type="ECO:0000256" key="4">
    <source>
        <dbReference type="ARBA" id="ARBA00022884"/>
    </source>
</evidence>
<dbReference type="SUPFAM" id="SSF109604">
    <property type="entry name" value="HD-domain/PDEase-like"/>
    <property type="match status" value="1"/>
</dbReference>
<dbReference type="InterPro" id="IPR006675">
    <property type="entry name" value="HDIG_dom"/>
</dbReference>
<dbReference type="Pfam" id="PF00013">
    <property type="entry name" value="KH_1"/>
    <property type="match status" value="1"/>
</dbReference>
<evidence type="ECO:0000256" key="5">
    <source>
        <dbReference type="HAMAP-Rule" id="MF_00335"/>
    </source>
</evidence>
<dbReference type="SUPFAM" id="SSF54791">
    <property type="entry name" value="Eukaryotic type KH-domain (KH-domain type I)"/>
    <property type="match status" value="1"/>
</dbReference>
<comment type="caution">
    <text evidence="10">The sequence shown here is derived from an EMBL/GenBank/DDBJ whole genome shotgun (WGS) entry which is preliminary data.</text>
</comment>
<feature type="region of interest" description="Disordered" evidence="8">
    <location>
        <begin position="33"/>
        <end position="58"/>
    </location>
</feature>
<name>A0A0G1HGW3_UNCKA</name>
<accession>A0A0G1HGW3</accession>
<dbReference type="NCBIfam" id="TIGR00277">
    <property type="entry name" value="HDIG"/>
    <property type="match status" value="1"/>
</dbReference>
<dbReference type="AlphaFoldDB" id="A0A0G1HGW3"/>
<dbReference type="InterPro" id="IPR006674">
    <property type="entry name" value="HD_domain"/>
</dbReference>
<dbReference type="Gene3D" id="3.30.1370.10">
    <property type="entry name" value="K Homology domain, type 1"/>
    <property type="match status" value="1"/>
</dbReference>
<dbReference type="PANTHER" id="PTHR12826">
    <property type="entry name" value="RIBONUCLEASE Y"/>
    <property type="match status" value="1"/>
</dbReference>
<dbReference type="InterPro" id="IPR004088">
    <property type="entry name" value="KH_dom_type_1"/>
</dbReference>
<dbReference type="SMART" id="SM00322">
    <property type="entry name" value="KH"/>
    <property type="match status" value="1"/>
</dbReference>
<dbReference type="GO" id="GO:0003723">
    <property type="term" value="F:RNA binding"/>
    <property type="evidence" value="ECO:0007669"/>
    <property type="project" value="UniProtKB-UniRule"/>
</dbReference>
<organism evidence="10 11">
    <name type="scientific">candidate division WWE3 bacterium GW2011_GWA2_44_16</name>
    <dbReference type="NCBI Taxonomy" id="1619110"/>
    <lineage>
        <taxon>Bacteria</taxon>
        <taxon>Katanobacteria</taxon>
    </lineage>
</organism>
<dbReference type="Pfam" id="PF01966">
    <property type="entry name" value="HD"/>
    <property type="match status" value="1"/>
</dbReference>
<keyword evidence="4 5" id="KW-0694">RNA-binding</keyword>
<dbReference type="GO" id="GO:0004521">
    <property type="term" value="F:RNA endonuclease activity"/>
    <property type="evidence" value="ECO:0007669"/>
    <property type="project" value="UniProtKB-UniRule"/>
</dbReference>
<dbReference type="SMART" id="SM00471">
    <property type="entry name" value="HDc"/>
    <property type="match status" value="1"/>
</dbReference>
<reference evidence="10 11" key="1">
    <citation type="journal article" date="2015" name="Nature">
        <title>rRNA introns, odd ribosomes, and small enigmatic genomes across a large radiation of phyla.</title>
        <authorList>
            <person name="Brown C.T."/>
            <person name="Hug L.A."/>
            <person name="Thomas B.C."/>
            <person name="Sharon I."/>
            <person name="Castelle C.J."/>
            <person name="Singh A."/>
            <person name="Wilkins M.J."/>
            <person name="Williams K.H."/>
            <person name="Banfield J.F."/>
        </authorList>
    </citation>
    <scope>NUCLEOTIDE SEQUENCE [LARGE SCALE GENOMIC DNA]</scope>
</reference>
<dbReference type="InterPro" id="IPR022711">
    <property type="entry name" value="RNase_Y_N"/>
</dbReference>
<evidence type="ECO:0000256" key="1">
    <source>
        <dbReference type="ARBA" id="ARBA00022722"/>
    </source>
</evidence>
<keyword evidence="7" id="KW-0175">Coiled coil</keyword>
<evidence type="ECO:0000256" key="6">
    <source>
        <dbReference type="NCBIfam" id="TIGR03319"/>
    </source>
</evidence>
<feature type="coiled-coil region" evidence="7">
    <location>
        <begin position="86"/>
        <end position="152"/>
    </location>
</feature>
<evidence type="ECO:0000256" key="8">
    <source>
        <dbReference type="SAM" id="MobiDB-lite"/>
    </source>
</evidence>
<evidence type="ECO:0000256" key="3">
    <source>
        <dbReference type="ARBA" id="ARBA00022801"/>
    </source>
</evidence>
<dbReference type="CDD" id="cd22431">
    <property type="entry name" value="KH-I_RNaseY"/>
    <property type="match status" value="1"/>
</dbReference>
<dbReference type="PATRIC" id="fig|1619110.3.peg.69"/>
<dbReference type="GO" id="GO:0005886">
    <property type="term" value="C:plasma membrane"/>
    <property type="evidence" value="ECO:0007669"/>
    <property type="project" value="UniProtKB-UniRule"/>
</dbReference>
<dbReference type="CDD" id="cd00077">
    <property type="entry name" value="HDc"/>
    <property type="match status" value="1"/>
</dbReference>
<feature type="compositionally biased region" description="Polar residues" evidence="8">
    <location>
        <begin position="36"/>
        <end position="58"/>
    </location>
</feature>
<dbReference type="EC" id="3.1.-.-" evidence="5 6"/>
<evidence type="ECO:0000313" key="10">
    <source>
        <dbReference type="EMBL" id="KKT45768.1"/>
    </source>
</evidence>
<comment type="similarity">
    <text evidence="5">Belongs to the RNase Y family.</text>
</comment>
<dbReference type="GO" id="GO:0016787">
    <property type="term" value="F:hydrolase activity"/>
    <property type="evidence" value="ECO:0007669"/>
    <property type="project" value="UniProtKB-KW"/>
</dbReference>
<dbReference type="InterPro" id="IPR004087">
    <property type="entry name" value="KH_dom"/>
</dbReference>
<dbReference type="Proteomes" id="UP000034128">
    <property type="component" value="Unassembled WGS sequence"/>
</dbReference>
<keyword evidence="3 5" id="KW-0378">Hydrolase</keyword>
<dbReference type="PROSITE" id="PS51831">
    <property type="entry name" value="HD"/>
    <property type="match status" value="1"/>
</dbReference>
<dbReference type="GO" id="GO:0006402">
    <property type="term" value="P:mRNA catabolic process"/>
    <property type="evidence" value="ECO:0007669"/>
    <property type="project" value="UniProtKB-UniRule"/>
</dbReference>
<dbReference type="PROSITE" id="PS50084">
    <property type="entry name" value="KH_TYPE_1"/>
    <property type="match status" value="1"/>
</dbReference>
<evidence type="ECO:0000256" key="7">
    <source>
        <dbReference type="SAM" id="Coils"/>
    </source>
</evidence>
<sequence length="528" mass="59395">MTIYILVAVLAVGAIILGLVFVKGTRKLETKLKETAPSTAGQNSALNQSATPTQDQTQEIQRYIDQAKARAREIIIEAKDESLRLKSSAEAEAARARTEVSDLEKKVADRLTQLDLKEKELDQKSQTVSALKDLVEKEKQRLEGSVRDVQEKLQSVSGFTKEEARKHLLTEIEKELTQEKAKRIKEVEEQVKADSERLSQDILVTAMRRGATDLVVEHTVSKIRLPDEDMKGRIIGKEGRNIRTFEELTGVDLDMDSSPGDILISCFDPVRREIARIALEKLVLDGRIQPARIEELIQNTQKDMDQILFKEGENLCHRIGVYNMPRDIVAILGRFKFRFSYGQNMIEHTMEETRIGVSIAQEIKANVEVVKQGCLLHDIGKVISDEEGTHVQIAVDFLKRYKLPEAVINCVAEHHEDRPFSSIESAIVNLADHISGARPGARSEDYESYKKRMEDLEKAATSFDGIEKAYAISAGREVRVIVKPERVDDSTASVLAREIAKKIELEQSYPGVVKVTVIREIRISETAK</sequence>
<evidence type="ECO:0000256" key="2">
    <source>
        <dbReference type="ARBA" id="ARBA00022759"/>
    </source>
</evidence>
<dbReference type="InterPro" id="IPR036612">
    <property type="entry name" value="KH_dom_type_1_sf"/>
</dbReference>
<dbReference type="EMBL" id="LCIA01000001">
    <property type="protein sequence ID" value="KKT45768.1"/>
    <property type="molecule type" value="Genomic_DNA"/>
</dbReference>
<dbReference type="NCBIfam" id="TIGR03319">
    <property type="entry name" value="RNase_Y"/>
    <property type="match status" value="1"/>
</dbReference>
<keyword evidence="2 5" id="KW-0255">Endonuclease</keyword>
<comment type="function">
    <text evidence="5">Endoribonuclease that initiates mRNA decay.</text>
</comment>
<protein>
    <recommendedName>
        <fullName evidence="5 6">Ribonuclease Y</fullName>
        <shortName evidence="5">RNase Y</shortName>
        <ecNumber evidence="5 6">3.1.-.-</ecNumber>
    </recommendedName>
</protein>
<dbReference type="InterPro" id="IPR017705">
    <property type="entry name" value="Ribonuclease_Y"/>
</dbReference>
<dbReference type="PANTHER" id="PTHR12826:SF15">
    <property type="entry name" value="RIBONUCLEASE Y"/>
    <property type="match status" value="1"/>
</dbReference>
<keyword evidence="1 5" id="KW-0540">Nuclease</keyword>
<dbReference type="HAMAP" id="MF_00335">
    <property type="entry name" value="RNase_Y"/>
    <property type="match status" value="1"/>
</dbReference>
<dbReference type="STRING" id="1619110.UW36_C0001G0066"/>
<evidence type="ECO:0000259" key="9">
    <source>
        <dbReference type="PROSITE" id="PS51831"/>
    </source>
</evidence>
<evidence type="ECO:0000313" key="11">
    <source>
        <dbReference type="Proteomes" id="UP000034128"/>
    </source>
</evidence>
<dbReference type="InterPro" id="IPR003607">
    <property type="entry name" value="HD/PDEase_dom"/>
</dbReference>
<gene>
    <name evidence="5" type="primary">rny</name>
    <name evidence="10" type="ORF">UW36_C0001G0066</name>
</gene>
<dbReference type="Gene3D" id="1.10.3210.10">
    <property type="entry name" value="Hypothetical protein af1432"/>
    <property type="match status" value="1"/>
</dbReference>